<feature type="domain" description="Helicase C-terminal" evidence="12">
    <location>
        <begin position="770"/>
        <end position="926"/>
    </location>
</feature>
<dbReference type="Gene3D" id="3.40.50.10810">
    <property type="entry name" value="Tandem AAA-ATPase domain"/>
    <property type="match status" value="1"/>
</dbReference>
<dbReference type="PANTHER" id="PTHR45623:SF11">
    <property type="entry name" value="KISMET, ISOFORM C"/>
    <property type="match status" value="1"/>
</dbReference>
<dbReference type="PROSITE" id="PS51192">
    <property type="entry name" value="HELICASE_ATP_BIND_1"/>
    <property type="match status" value="1"/>
</dbReference>
<organism evidence="13 14">
    <name type="scientific">Coccomyxa viridis</name>
    <dbReference type="NCBI Taxonomy" id="1274662"/>
    <lineage>
        <taxon>Eukaryota</taxon>
        <taxon>Viridiplantae</taxon>
        <taxon>Chlorophyta</taxon>
        <taxon>core chlorophytes</taxon>
        <taxon>Trebouxiophyceae</taxon>
        <taxon>Trebouxiophyceae incertae sedis</taxon>
        <taxon>Coccomyxaceae</taxon>
        <taxon>Coccomyxa</taxon>
    </lineage>
</organism>
<comment type="caution">
    <text evidence="13">The sequence shown here is derived from an EMBL/GenBank/DDBJ whole genome shotgun (WGS) entry which is preliminary data.</text>
</comment>
<keyword evidence="7" id="KW-0804">Transcription</keyword>
<evidence type="ECO:0000256" key="8">
    <source>
        <dbReference type="ARBA" id="ARBA00023242"/>
    </source>
</evidence>
<evidence type="ECO:0000256" key="4">
    <source>
        <dbReference type="ARBA" id="ARBA00022801"/>
    </source>
</evidence>
<evidence type="ECO:0000259" key="10">
    <source>
        <dbReference type="PROSITE" id="PS50013"/>
    </source>
</evidence>
<dbReference type="InterPro" id="IPR000330">
    <property type="entry name" value="SNF2_N"/>
</dbReference>
<keyword evidence="3" id="KW-0547">Nucleotide-binding</keyword>
<dbReference type="InterPro" id="IPR016197">
    <property type="entry name" value="Chromo-like_dom_sf"/>
</dbReference>
<evidence type="ECO:0000256" key="6">
    <source>
        <dbReference type="ARBA" id="ARBA00023015"/>
    </source>
</evidence>
<dbReference type="PROSITE" id="PS00598">
    <property type="entry name" value="CHROMO_1"/>
    <property type="match status" value="1"/>
</dbReference>
<dbReference type="PROSITE" id="PS51194">
    <property type="entry name" value="HELICASE_CTER"/>
    <property type="match status" value="1"/>
</dbReference>
<keyword evidence="5" id="KW-0067">ATP-binding</keyword>
<dbReference type="InterPro" id="IPR027417">
    <property type="entry name" value="P-loop_NTPase"/>
</dbReference>
<dbReference type="CDD" id="cd18793">
    <property type="entry name" value="SF2_C_SNF"/>
    <property type="match status" value="1"/>
</dbReference>
<dbReference type="Proteomes" id="UP001497392">
    <property type="component" value="Unassembled WGS sequence"/>
</dbReference>
<dbReference type="PANTHER" id="PTHR45623">
    <property type="entry name" value="CHROMODOMAIN-HELICASE-DNA-BINDING PROTEIN 3-RELATED-RELATED"/>
    <property type="match status" value="1"/>
</dbReference>
<feature type="compositionally biased region" description="Acidic residues" evidence="9">
    <location>
        <begin position="50"/>
        <end position="65"/>
    </location>
</feature>
<name>A0ABP1FV97_9CHLO</name>
<proteinExistence type="predicted"/>
<dbReference type="SMART" id="SM00298">
    <property type="entry name" value="CHROMO"/>
    <property type="match status" value="2"/>
</dbReference>
<dbReference type="CDD" id="cd18659">
    <property type="entry name" value="CD2_tandem"/>
    <property type="match status" value="1"/>
</dbReference>
<evidence type="ECO:0000313" key="14">
    <source>
        <dbReference type="Proteomes" id="UP001497392"/>
    </source>
</evidence>
<keyword evidence="4" id="KW-0378">Hydrolase</keyword>
<evidence type="ECO:0000256" key="3">
    <source>
        <dbReference type="ARBA" id="ARBA00022741"/>
    </source>
</evidence>
<feature type="domain" description="Helicase ATP-binding" evidence="11">
    <location>
        <begin position="462"/>
        <end position="633"/>
    </location>
</feature>
<keyword evidence="8" id="KW-0539">Nucleus</keyword>
<evidence type="ECO:0000256" key="7">
    <source>
        <dbReference type="ARBA" id="ARBA00023163"/>
    </source>
</evidence>
<dbReference type="Gene3D" id="2.40.50.40">
    <property type="match status" value="2"/>
</dbReference>
<keyword evidence="6" id="KW-0805">Transcription regulation</keyword>
<feature type="compositionally biased region" description="Basic and acidic residues" evidence="9">
    <location>
        <begin position="1084"/>
        <end position="1095"/>
    </location>
</feature>
<dbReference type="SUPFAM" id="SSF54160">
    <property type="entry name" value="Chromo domain-like"/>
    <property type="match status" value="2"/>
</dbReference>
<dbReference type="Pfam" id="PF00176">
    <property type="entry name" value="SNF2-rel_dom"/>
    <property type="match status" value="1"/>
</dbReference>
<dbReference type="Pfam" id="PF00271">
    <property type="entry name" value="Helicase_C"/>
    <property type="match status" value="1"/>
</dbReference>
<evidence type="ECO:0000256" key="5">
    <source>
        <dbReference type="ARBA" id="ARBA00022840"/>
    </source>
</evidence>
<feature type="region of interest" description="Disordered" evidence="9">
    <location>
        <begin position="1163"/>
        <end position="1188"/>
    </location>
</feature>
<dbReference type="SMART" id="SM00490">
    <property type="entry name" value="HELICc"/>
    <property type="match status" value="1"/>
</dbReference>
<gene>
    <name evidence="13" type="primary">g4413</name>
    <name evidence="13" type="ORF">VP750_LOCUS3762</name>
</gene>
<dbReference type="InterPro" id="IPR023780">
    <property type="entry name" value="Chromo_domain"/>
</dbReference>
<dbReference type="SUPFAM" id="SSF52540">
    <property type="entry name" value="P-loop containing nucleoside triphosphate hydrolases"/>
    <property type="match status" value="2"/>
</dbReference>
<dbReference type="Pfam" id="PF00385">
    <property type="entry name" value="Chromo"/>
    <property type="match status" value="1"/>
</dbReference>
<evidence type="ECO:0000256" key="1">
    <source>
        <dbReference type="ARBA" id="ARBA00004123"/>
    </source>
</evidence>
<feature type="compositionally biased region" description="Basic and acidic residues" evidence="9">
    <location>
        <begin position="279"/>
        <end position="289"/>
    </location>
</feature>
<accession>A0ABP1FV97</accession>
<keyword evidence="2" id="KW-0677">Repeat</keyword>
<dbReference type="InterPro" id="IPR001650">
    <property type="entry name" value="Helicase_C-like"/>
</dbReference>
<dbReference type="InterPro" id="IPR023779">
    <property type="entry name" value="Chromodomain_CS"/>
</dbReference>
<dbReference type="PROSITE" id="PS50013">
    <property type="entry name" value="CHROMO_2"/>
    <property type="match status" value="2"/>
</dbReference>
<dbReference type="InterPro" id="IPR014001">
    <property type="entry name" value="Helicase_ATP-bd"/>
</dbReference>
<feature type="compositionally biased region" description="Acidic residues" evidence="9">
    <location>
        <begin position="1559"/>
        <end position="1570"/>
    </location>
</feature>
<evidence type="ECO:0000259" key="12">
    <source>
        <dbReference type="PROSITE" id="PS51194"/>
    </source>
</evidence>
<dbReference type="EMBL" id="CAXHTA020000006">
    <property type="protein sequence ID" value="CAL5222103.1"/>
    <property type="molecule type" value="Genomic_DNA"/>
</dbReference>
<protein>
    <submittedName>
        <fullName evidence="13">G4413 protein</fullName>
    </submittedName>
</protein>
<feature type="compositionally biased region" description="Acidic residues" evidence="9">
    <location>
        <begin position="1061"/>
        <end position="1073"/>
    </location>
</feature>
<keyword evidence="14" id="KW-1185">Reference proteome</keyword>
<evidence type="ECO:0000256" key="9">
    <source>
        <dbReference type="SAM" id="MobiDB-lite"/>
    </source>
</evidence>
<evidence type="ECO:0000259" key="11">
    <source>
        <dbReference type="PROSITE" id="PS51192"/>
    </source>
</evidence>
<sequence>MEARTLRERKGVSYDEKALEAQQYKGDFEFMDTDTETKQRRKGRQKALGDEDEKDVSDVDSDFVDQEPSQQSLDEASEGDRSDDSDFAAAKKPKQPARRLAARGGAARTGIYKEPSSGDEADAESSSGGESEEEERAQPGLRTTRAKAAKAPAAPARRSERANRPVDLAELSVNSEEHDAIEDSEASLGGSGADEKASDDQDSGEKRSADNSDVDMDADDPPTRRALKRYPDDRPVHAVANGKAPRQTRAGTQRKARSLENFAMVKDGAKAPVKAAQPSKKEAAKESRGSKQAKGKKEKVDLDLIERILDVSDEKGQVCVKFRGMSYRKAEWVPEAEVMEAKPQLLRNFMQRRYAGGDEEEEEQGVTGGIHHDWLEIDRIIAKDKAGRYLVKWRGLGYSEATWESSLMPSDKADIQAFRSRERPPKKAAPVDCSQHHADSVPDFLNGRVLRDYQTVSLHWMMENFRKKRSCILGDEMGLGKTAQSIATLAFQKQFLGVTGPHIVIAPLTTLGHWRREIQTWTDMNVLEYTGSKADRQVIRKHEFHYADARTKALKFDVLLTSYETVLRDSSTFLGIKWETMIADEAHRFKSVSGQTRNIITRMSVRWKLLLTGTPVQNSMEELYGIMNVLDPAKWDDEDNFLERFGKGMPTPEQVHNLQDELRPILLRRMKEDVEDLPQKEEIVVRVQLTRDQRGFYKAIFAKQIGALLGGVSSKNIPQMQNLAMELRKVCCHPFLCRGLEDHVTFQQAMQGQQQEELQQLVQASGKMVLLNKLLPKLRAEGHKVLIFSQFKIMLNVLEDYLRLMKFPLERIDGSVSQRDRELAINRFSAEGSDGFVFLLSTRAGGQGITLTAADTVIIYDTDFNPQNDLQAMARCHRIGQDKDVTVYRLITDNTYEQNVFECSTRKQGLDNAILGYLNADERKVDPKRIAQLLAHGAHAMQAPDEEAAQEGQAFAEEDIDDILRNRTEKRQLGNSKGNTFSTATFTIEEEPQIANAADARSYWGAIMPDVVANHDAEVAAAAQPKDLGKRQRKKVSYNEAAQARDRTISTSDSEYKGSDGIEEDDDEDDEDGASASGVEAEGAEGKKKSKKLGEAGEAPPKPLPQWKVSEVRALEEALLQHGEDRTATVRAAAGLEHYEIVQVAAVEDALVTLMRRCAALPEKPLPSDAPEGAKSGAPRQPSERIIPKDMKLPRFARKGLESVAEHLWRHRDKYAAQLADRLTLRKIIDTDDDALELVVAIRYNASSTSGLPAWWGFNEDHMLLIEADERGYYPSSRSRNPSEGFISSFLQSRCKSRCRFDPGMVEAKPVAEKDSEDQDIPSAEPMPLEPADSALQVPKPPAAGEGVEVMGPRNWKRLVDAASRRYKALMVVLRDPAAAKQKAEAAEAARRERKRRRAEERLALKTAKEAEERRQRQIAALGANLGLTDDFALPARPGESGGPCSDGARVGKHASVGPGEAAKHAEAPKQASKQGIARKDSPRSSKSGSKQGKENAPRNVPAALAGENSKSLVRPSSAKRKLEKLGALKQSTLQFAKRPSTGLATKAGIQTAVKPEPAVDDDDEPIVID</sequence>
<evidence type="ECO:0000256" key="2">
    <source>
        <dbReference type="ARBA" id="ARBA00022737"/>
    </source>
</evidence>
<comment type="subcellular location">
    <subcellularLocation>
        <location evidence="1">Nucleus</location>
    </subcellularLocation>
</comment>
<feature type="domain" description="Chromo" evidence="10">
    <location>
        <begin position="375"/>
        <end position="430"/>
    </location>
</feature>
<feature type="compositionally biased region" description="Basic and acidic residues" evidence="9">
    <location>
        <begin position="1043"/>
        <end position="1060"/>
    </location>
</feature>
<feature type="compositionally biased region" description="Basic and acidic residues" evidence="9">
    <location>
        <begin position="193"/>
        <end position="210"/>
    </location>
</feature>
<feature type="region of interest" description="Disordered" evidence="9">
    <location>
        <begin position="30"/>
        <end position="297"/>
    </location>
</feature>
<reference evidence="13 14" key="1">
    <citation type="submission" date="2024-06" db="EMBL/GenBank/DDBJ databases">
        <authorList>
            <person name="Kraege A."/>
            <person name="Thomma B."/>
        </authorList>
    </citation>
    <scope>NUCLEOTIDE SEQUENCE [LARGE SCALE GENOMIC DNA]</scope>
</reference>
<feature type="domain" description="Chromo" evidence="10">
    <location>
        <begin position="303"/>
        <end position="361"/>
    </location>
</feature>
<dbReference type="Gene3D" id="3.40.50.300">
    <property type="entry name" value="P-loop containing nucleotide triphosphate hydrolases"/>
    <property type="match status" value="1"/>
</dbReference>
<dbReference type="InterPro" id="IPR038718">
    <property type="entry name" value="SNF2-like_sf"/>
</dbReference>
<feature type="region of interest" description="Disordered" evidence="9">
    <location>
        <begin position="1423"/>
        <end position="1570"/>
    </location>
</feature>
<dbReference type="InterPro" id="IPR000953">
    <property type="entry name" value="Chromo/chromo_shadow_dom"/>
</dbReference>
<feature type="region of interest" description="Disordered" evidence="9">
    <location>
        <begin position="1023"/>
        <end position="1109"/>
    </location>
</feature>
<dbReference type="SMART" id="SM00487">
    <property type="entry name" value="DEXDc"/>
    <property type="match status" value="1"/>
</dbReference>
<evidence type="ECO:0000313" key="13">
    <source>
        <dbReference type="EMBL" id="CAL5222103.1"/>
    </source>
</evidence>
<dbReference type="InterPro" id="IPR049730">
    <property type="entry name" value="SNF2/RAD54-like_C"/>
</dbReference>
<feature type="compositionally biased region" description="Basic residues" evidence="9">
    <location>
        <begin position="91"/>
        <end position="101"/>
    </location>
</feature>
<feature type="region of interest" description="Disordered" evidence="9">
    <location>
        <begin position="1307"/>
        <end position="1349"/>
    </location>
</feature>